<dbReference type="Pfam" id="PF08808">
    <property type="entry name" value="RES"/>
    <property type="match status" value="1"/>
</dbReference>
<dbReference type="OrthoDB" id="9789501at2"/>
<dbReference type="InterPro" id="IPR014914">
    <property type="entry name" value="RES_dom"/>
</dbReference>
<reference evidence="2 3" key="1">
    <citation type="submission" date="2016-11" db="EMBL/GenBank/DDBJ databases">
        <authorList>
            <person name="Jaros S."/>
            <person name="Januszkiewicz K."/>
            <person name="Wedrychowicz H."/>
        </authorList>
    </citation>
    <scope>NUCLEOTIDE SEQUENCE [LARGE SCALE GENOMIC DNA]</scope>
    <source>
        <strain evidence="2 3">CGMCC 1.6102</strain>
    </source>
</reference>
<sequence length="155" mass="17815">MLTYYRMMSEKYHREPFSSSLSGGRWNPKAYPMIYTGNSAALAALDYLCIKGTSTALETGYVVIYEIPDSELVGTLDKESLPQNWDMLPHNKATQDFGKLWLVENSFPFLRVPSARLHLSFYPEEHNLLVNPRFPGIQDLFKVVDVRKFVYKLGN</sequence>
<dbReference type="STRING" id="388280.SAMN04488057_10483"/>
<proteinExistence type="predicted"/>
<evidence type="ECO:0000259" key="1">
    <source>
        <dbReference type="SMART" id="SM00953"/>
    </source>
</evidence>
<dbReference type="Proteomes" id="UP000184513">
    <property type="component" value="Unassembled WGS sequence"/>
</dbReference>
<gene>
    <name evidence="2" type="ORF">SAMN04488057_10483</name>
</gene>
<keyword evidence="3" id="KW-1185">Reference proteome</keyword>
<evidence type="ECO:0000313" key="3">
    <source>
        <dbReference type="Proteomes" id="UP000184513"/>
    </source>
</evidence>
<name>A0A1M7M516_9BACT</name>
<dbReference type="AlphaFoldDB" id="A0A1M7M516"/>
<feature type="domain" description="RES" evidence="1">
    <location>
        <begin position="16"/>
        <end position="147"/>
    </location>
</feature>
<organism evidence="2 3">
    <name type="scientific">Cyclobacterium lianum</name>
    <dbReference type="NCBI Taxonomy" id="388280"/>
    <lineage>
        <taxon>Bacteria</taxon>
        <taxon>Pseudomonadati</taxon>
        <taxon>Bacteroidota</taxon>
        <taxon>Cytophagia</taxon>
        <taxon>Cytophagales</taxon>
        <taxon>Cyclobacteriaceae</taxon>
        <taxon>Cyclobacterium</taxon>
    </lineage>
</organism>
<evidence type="ECO:0000313" key="2">
    <source>
        <dbReference type="EMBL" id="SHM85320.1"/>
    </source>
</evidence>
<dbReference type="SMART" id="SM00953">
    <property type="entry name" value="RES"/>
    <property type="match status" value="1"/>
</dbReference>
<accession>A0A1M7M516</accession>
<dbReference type="RefSeq" id="WP_073093904.1">
    <property type="nucleotide sequence ID" value="NZ_FRCY01000004.1"/>
</dbReference>
<protein>
    <submittedName>
        <fullName evidence="2">RES domain-containing protein</fullName>
    </submittedName>
</protein>
<dbReference type="EMBL" id="FRCY01000004">
    <property type="protein sequence ID" value="SHM85320.1"/>
    <property type="molecule type" value="Genomic_DNA"/>
</dbReference>